<name>A0ABV3EJW5_9ACTN</name>
<organism evidence="2 3">
    <name type="scientific">Streptomyces chilikensis</name>
    <dbReference type="NCBI Taxonomy" id="1194079"/>
    <lineage>
        <taxon>Bacteria</taxon>
        <taxon>Bacillati</taxon>
        <taxon>Actinomycetota</taxon>
        <taxon>Actinomycetes</taxon>
        <taxon>Kitasatosporales</taxon>
        <taxon>Streptomycetaceae</taxon>
        <taxon>Streptomyces</taxon>
    </lineage>
</organism>
<proteinExistence type="predicted"/>
<dbReference type="PANTHER" id="PTHR45036:SF1">
    <property type="entry name" value="METHYLTRANSFERASE LIKE 7A"/>
    <property type="match status" value="1"/>
</dbReference>
<dbReference type="Gene3D" id="3.40.50.150">
    <property type="entry name" value="Vaccinia Virus protein VP39"/>
    <property type="match status" value="1"/>
</dbReference>
<dbReference type="SUPFAM" id="SSF53335">
    <property type="entry name" value="S-adenosyl-L-methionine-dependent methyltransferases"/>
    <property type="match status" value="1"/>
</dbReference>
<dbReference type="InterPro" id="IPR052356">
    <property type="entry name" value="Thiol_S-MT"/>
</dbReference>
<dbReference type="GO" id="GO:0008168">
    <property type="term" value="F:methyltransferase activity"/>
    <property type="evidence" value="ECO:0007669"/>
    <property type="project" value="UniProtKB-KW"/>
</dbReference>
<dbReference type="PANTHER" id="PTHR45036">
    <property type="entry name" value="METHYLTRANSFERASE LIKE 7B"/>
    <property type="match status" value="1"/>
</dbReference>
<dbReference type="EMBL" id="JBEZNA010000005">
    <property type="protein sequence ID" value="MEU9576470.1"/>
    <property type="molecule type" value="Genomic_DNA"/>
</dbReference>
<dbReference type="Pfam" id="PF08241">
    <property type="entry name" value="Methyltransf_11"/>
    <property type="match status" value="1"/>
</dbReference>
<evidence type="ECO:0000259" key="1">
    <source>
        <dbReference type="Pfam" id="PF08241"/>
    </source>
</evidence>
<accession>A0ABV3EJW5</accession>
<gene>
    <name evidence="2" type="ORF">AB0D95_04180</name>
</gene>
<dbReference type="CDD" id="cd02440">
    <property type="entry name" value="AdoMet_MTases"/>
    <property type="match status" value="1"/>
</dbReference>
<dbReference type="RefSeq" id="WP_359268767.1">
    <property type="nucleotide sequence ID" value="NZ_JBEZNA010000005.1"/>
</dbReference>
<dbReference type="InterPro" id="IPR013216">
    <property type="entry name" value="Methyltransf_11"/>
</dbReference>
<keyword evidence="3" id="KW-1185">Reference proteome</keyword>
<sequence length="221" mass="23633">MPRTTTGRPVFARCYARVAGPGMERAGATEHRRRLLAPLAGEVLELGAGNGLNFPHYPPAVARLVAVEPEPRLRSLAERAARDAPVPVEVVDGTGERLSFPDGSFDGAVVCLTLCSVTDQAEVLRRLHRVLRPGGQLRFFEHVRASTPGMRRAQRVLDATVWPLLAGGCHMGRDTAAAITGAGFALTELDRFAFPDVSFPLPSASHILGTAVREGPGTNEP</sequence>
<keyword evidence="2" id="KW-0489">Methyltransferase</keyword>
<dbReference type="GO" id="GO:0032259">
    <property type="term" value="P:methylation"/>
    <property type="evidence" value="ECO:0007669"/>
    <property type="project" value="UniProtKB-KW"/>
</dbReference>
<evidence type="ECO:0000313" key="3">
    <source>
        <dbReference type="Proteomes" id="UP001551584"/>
    </source>
</evidence>
<evidence type="ECO:0000313" key="2">
    <source>
        <dbReference type="EMBL" id="MEU9576470.1"/>
    </source>
</evidence>
<feature type="domain" description="Methyltransferase type 11" evidence="1">
    <location>
        <begin position="44"/>
        <end position="138"/>
    </location>
</feature>
<dbReference type="InterPro" id="IPR029063">
    <property type="entry name" value="SAM-dependent_MTases_sf"/>
</dbReference>
<comment type="caution">
    <text evidence="2">The sequence shown here is derived from an EMBL/GenBank/DDBJ whole genome shotgun (WGS) entry which is preliminary data.</text>
</comment>
<dbReference type="Proteomes" id="UP001551584">
    <property type="component" value="Unassembled WGS sequence"/>
</dbReference>
<reference evidence="2 3" key="1">
    <citation type="submission" date="2024-06" db="EMBL/GenBank/DDBJ databases">
        <title>The Natural Products Discovery Center: Release of the First 8490 Sequenced Strains for Exploring Actinobacteria Biosynthetic Diversity.</title>
        <authorList>
            <person name="Kalkreuter E."/>
            <person name="Kautsar S.A."/>
            <person name="Yang D."/>
            <person name="Bader C.D."/>
            <person name="Teijaro C.N."/>
            <person name="Fluegel L."/>
            <person name="Davis C.M."/>
            <person name="Simpson J.R."/>
            <person name="Lauterbach L."/>
            <person name="Steele A.D."/>
            <person name="Gui C."/>
            <person name="Meng S."/>
            <person name="Li G."/>
            <person name="Viehrig K."/>
            <person name="Ye F."/>
            <person name="Su P."/>
            <person name="Kiefer A.F."/>
            <person name="Nichols A."/>
            <person name="Cepeda A.J."/>
            <person name="Yan W."/>
            <person name="Fan B."/>
            <person name="Jiang Y."/>
            <person name="Adhikari A."/>
            <person name="Zheng C.-J."/>
            <person name="Schuster L."/>
            <person name="Cowan T.M."/>
            <person name="Smanski M.J."/>
            <person name="Chevrette M.G."/>
            <person name="De Carvalho L.P.S."/>
            <person name="Shen B."/>
        </authorList>
    </citation>
    <scope>NUCLEOTIDE SEQUENCE [LARGE SCALE GENOMIC DNA]</scope>
    <source>
        <strain evidence="2 3">NPDC048117</strain>
    </source>
</reference>
<keyword evidence="2" id="KW-0808">Transferase</keyword>
<protein>
    <submittedName>
        <fullName evidence="2">Class I SAM-dependent methyltransferase</fullName>
    </submittedName>
</protein>